<feature type="non-terminal residue" evidence="1">
    <location>
        <position position="52"/>
    </location>
</feature>
<name>A0A9N9P8M2_9GLOM</name>
<gene>
    <name evidence="1" type="ORF">AMORRO_LOCUS18332</name>
</gene>
<dbReference type="EMBL" id="CAJVPV010063819">
    <property type="protein sequence ID" value="CAG8793306.1"/>
    <property type="molecule type" value="Genomic_DNA"/>
</dbReference>
<evidence type="ECO:0000313" key="2">
    <source>
        <dbReference type="Proteomes" id="UP000789342"/>
    </source>
</evidence>
<accession>A0A9N9P8M2</accession>
<organism evidence="1 2">
    <name type="scientific">Acaulospora morrowiae</name>
    <dbReference type="NCBI Taxonomy" id="94023"/>
    <lineage>
        <taxon>Eukaryota</taxon>
        <taxon>Fungi</taxon>
        <taxon>Fungi incertae sedis</taxon>
        <taxon>Mucoromycota</taxon>
        <taxon>Glomeromycotina</taxon>
        <taxon>Glomeromycetes</taxon>
        <taxon>Diversisporales</taxon>
        <taxon>Acaulosporaceae</taxon>
        <taxon>Acaulospora</taxon>
    </lineage>
</organism>
<sequence length="52" mass="6093">MTCVEEFFAQNQLSLLDSTDDDLSSTLDVELSTDDWQWEEMLRLTNAFSNWT</sequence>
<keyword evidence="2" id="KW-1185">Reference proteome</keyword>
<dbReference type="AlphaFoldDB" id="A0A9N9P8M2"/>
<evidence type="ECO:0000313" key="1">
    <source>
        <dbReference type="EMBL" id="CAG8793306.1"/>
    </source>
</evidence>
<protein>
    <submittedName>
        <fullName evidence="1">1499_t:CDS:1</fullName>
    </submittedName>
</protein>
<reference evidence="1" key="1">
    <citation type="submission" date="2021-06" db="EMBL/GenBank/DDBJ databases">
        <authorList>
            <person name="Kallberg Y."/>
            <person name="Tangrot J."/>
            <person name="Rosling A."/>
        </authorList>
    </citation>
    <scope>NUCLEOTIDE SEQUENCE</scope>
    <source>
        <strain evidence="1">CL551</strain>
    </source>
</reference>
<comment type="caution">
    <text evidence="1">The sequence shown here is derived from an EMBL/GenBank/DDBJ whole genome shotgun (WGS) entry which is preliminary data.</text>
</comment>
<dbReference type="Proteomes" id="UP000789342">
    <property type="component" value="Unassembled WGS sequence"/>
</dbReference>
<proteinExistence type="predicted"/>